<protein>
    <recommendedName>
        <fullName evidence="17">Diacylglycerol O-acyltransferase</fullName>
    </recommendedName>
</protein>
<keyword evidence="16" id="KW-1185">Reference proteome</keyword>
<comment type="pathway">
    <text evidence="3">Glycerolipid metabolism; triacylglycerol biosynthesis.</text>
</comment>
<evidence type="ECO:0000256" key="10">
    <source>
        <dbReference type="ARBA" id="ARBA00048109"/>
    </source>
</evidence>
<evidence type="ECO:0000313" key="15">
    <source>
        <dbReference type="EMBL" id="KAG6497488.1"/>
    </source>
</evidence>
<evidence type="ECO:0000256" key="2">
    <source>
        <dbReference type="ARBA" id="ARBA00004586"/>
    </source>
</evidence>
<keyword evidence="6" id="KW-0256">Endoplasmic reticulum</keyword>
<dbReference type="EMBL" id="JACMSC010000012">
    <property type="protein sequence ID" value="KAG6497488.1"/>
    <property type="molecule type" value="Genomic_DNA"/>
</dbReference>
<dbReference type="Gene3D" id="3.30.559.10">
    <property type="entry name" value="Chloramphenicol acetyltransferase-like domain"/>
    <property type="match status" value="1"/>
</dbReference>
<dbReference type="AlphaFoldDB" id="A0A8J5G6U5"/>
<dbReference type="InterPro" id="IPR009721">
    <property type="entry name" value="O-acyltransferase_WSD1_C"/>
</dbReference>
<evidence type="ECO:0000259" key="13">
    <source>
        <dbReference type="Pfam" id="PF03007"/>
    </source>
</evidence>
<dbReference type="Proteomes" id="UP000734854">
    <property type="component" value="Unassembled WGS sequence"/>
</dbReference>
<dbReference type="GO" id="GO:0005886">
    <property type="term" value="C:plasma membrane"/>
    <property type="evidence" value="ECO:0007669"/>
    <property type="project" value="UniProtKB-SubCell"/>
</dbReference>
<dbReference type="Pfam" id="PF06974">
    <property type="entry name" value="WS_DGAT_C"/>
    <property type="match status" value="1"/>
</dbReference>
<comment type="pathway">
    <text evidence="4">Lipid metabolism.</text>
</comment>
<evidence type="ECO:0000256" key="12">
    <source>
        <dbReference type="SAM" id="Phobius"/>
    </source>
</evidence>
<keyword evidence="12" id="KW-0472">Membrane</keyword>
<reference evidence="15 16" key="1">
    <citation type="submission" date="2020-08" db="EMBL/GenBank/DDBJ databases">
        <title>Plant Genome Project.</title>
        <authorList>
            <person name="Zhang R.-G."/>
        </authorList>
    </citation>
    <scope>NUCLEOTIDE SEQUENCE [LARGE SCALE GENOMIC DNA]</scope>
    <source>
        <tissue evidence="15">Rhizome</tissue>
    </source>
</reference>
<feature type="domain" description="O-acyltransferase WSD1 C-terminal" evidence="14">
    <location>
        <begin position="353"/>
        <end position="456"/>
    </location>
</feature>
<dbReference type="UniPathway" id="UPA00282"/>
<dbReference type="PANTHER" id="PTHR31650:SF1">
    <property type="entry name" value="WAX ESTER SYNTHASE_DIACYLGLYCEROL ACYLTRANSFERASE 4-RELATED"/>
    <property type="match status" value="1"/>
</dbReference>
<keyword evidence="12" id="KW-0812">Transmembrane</keyword>
<dbReference type="InterPro" id="IPR004255">
    <property type="entry name" value="O-acyltransferase_WSD1_N"/>
</dbReference>
<feature type="domain" description="O-acyltransferase WSD1-like N-terminal" evidence="13">
    <location>
        <begin position="70"/>
        <end position="287"/>
    </location>
</feature>
<proteinExistence type="inferred from homology"/>
<evidence type="ECO:0000256" key="5">
    <source>
        <dbReference type="ARBA" id="ARBA00022679"/>
    </source>
</evidence>
<feature type="region of interest" description="Disordered" evidence="11">
    <location>
        <begin position="16"/>
        <end position="36"/>
    </location>
</feature>
<evidence type="ECO:0000256" key="1">
    <source>
        <dbReference type="ARBA" id="ARBA00004162"/>
    </source>
</evidence>
<comment type="similarity">
    <text evidence="8">In the N-terminal section; belongs to the long-chain O-acyltransferase family.</text>
</comment>
<organism evidence="15 16">
    <name type="scientific">Zingiber officinale</name>
    <name type="common">Ginger</name>
    <name type="synonym">Amomum zingiber</name>
    <dbReference type="NCBI Taxonomy" id="94328"/>
    <lineage>
        <taxon>Eukaryota</taxon>
        <taxon>Viridiplantae</taxon>
        <taxon>Streptophyta</taxon>
        <taxon>Embryophyta</taxon>
        <taxon>Tracheophyta</taxon>
        <taxon>Spermatophyta</taxon>
        <taxon>Magnoliopsida</taxon>
        <taxon>Liliopsida</taxon>
        <taxon>Zingiberales</taxon>
        <taxon>Zingiberaceae</taxon>
        <taxon>Zingiber</taxon>
    </lineage>
</organism>
<dbReference type="InterPro" id="IPR045034">
    <property type="entry name" value="O-acyltransferase_WSD1-like"/>
</dbReference>
<comment type="subcellular location">
    <subcellularLocation>
        <location evidence="1">Cell membrane</location>
        <topology evidence="1">Single-pass membrane protein</topology>
    </subcellularLocation>
    <subcellularLocation>
        <location evidence="2">Endoplasmic reticulum membrane</location>
    </subcellularLocation>
</comment>
<evidence type="ECO:0000256" key="7">
    <source>
        <dbReference type="ARBA" id="ARBA00023315"/>
    </source>
</evidence>
<evidence type="ECO:0000256" key="9">
    <source>
        <dbReference type="ARBA" id="ARBA00047604"/>
    </source>
</evidence>
<evidence type="ECO:0000313" key="16">
    <source>
        <dbReference type="Proteomes" id="UP000734854"/>
    </source>
</evidence>
<evidence type="ECO:0000256" key="6">
    <source>
        <dbReference type="ARBA" id="ARBA00022824"/>
    </source>
</evidence>
<accession>A0A8J5G6U5</accession>
<dbReference type="PANTHER" id="PTHR31650">
    <property type="entry name" value="O-ACYLTRANSFERASE (WSD1-LIKE) FAMILY PROTEIN"/>
    <property type="match status" value="1"/>
</dbReference>
<dbReference type="InterPro" id="IPR023213">
    <property type="entry name" value="CAT-like_dom_sf"/>
</dbReference>
<dbReference type="GO" id="GO:0019432">
    <property type="term" value="P:triglyceride biosynthetic process"/>
    <property type="evidence" value="ECO:0007669"/>
    <property type="project" value="UniProtKB-UniPathway"/>
</dbReference>
<evidence type="ECO:0000256" key="8">
    <source>
        <dbReference type="ARBA" id="ARBA00024360"/>
    </source>
</evidence>
<evidence type="ECO:0008006" key="17">
    <source>
        <dbReference type="Google" id="ProtNLM"/>
    </source>
</evidence>
<dbReference type="SUPFAM" id="SSF52777">
    <property type="entry name" value="CoA-dependent acyltransferases"/>
    <property type="match status" value="1"/>
</dbReference>
<evidence type="ECO:0000256" key="3">
    <source>
        <dbReference type="ARBA" id="ARBA00004771"/>
    </source>
</evidence>
<comment type="catalytic activity">
    <reaction evidence="10">
        <text>an acyl-CoA + a 1,2-diacyl-sn-glycerol = a triacyl-sn-glycerol + CoA</text>
        <dbReference type="Rhea" id="RHEA:10868"/>
        <dbReference type="ChEBI" id="CHEBI:17815"/>
        <dbReference type="ChEBI" id="CHEBI:57287"/>
        <dbReference type="ChEBI" id="CHEBI:58342"/>
        <dbReference type="ChEBI" id="CHEBI:64615"/>
        <dbReference type="EC" id="2.3.1.20"/>
    </reaction>
</comment>
<dbReference type="GO" id="GO:0004144">
    <property type="term" value="F:diacylglycerol O-acyltransferase activity"/>
    <property type="evidence" value="ECO:0007669"/>
    <property type="project" value="UniProtKB-EC"/>
</dbReference>
<name>A0A8J5G6U5_ZINOF</name>
<keyword evidence="5" id="KW-0808">Transferase</keyword>
<feature type="compositionally biased region" description="Acidic residues" evidence="11">
    <location>
        <begin position="25"/>
        <end position="34"/>
    </location>
</feature>
<feature type="transmembrane region" description="Helical" evidence="12">
    <location>
        <begin position="210"/>
        <end position="243"/>
    </location>
</feature>
<evidence type="ECO:0000256" key="4">
    <source>
        <dbReference type="ARBA" id="ARBA00005189"/>
    </source>
</evidence>
<comment type="caution">
    <text evidence="15">The sequence shown here is derived from an EMBL/GenBank/DDBJ whole genome shotgun (WGS) entry which is preliminary data.</text>
</comment>
<evidence type="ECO:0000259" key="14">
    <source>
        <dbReference type="Pfam" id="PF06974"/>
    </source>
</evidence>
<keyword evidence="7" id="KW-0012">Acyltransferase</keyword>
<dbReference type="Pfam" id="PF03007">
    <property type="entry name" value="WS_DGAT_cat"/>
    <property type="match status" value="1"/>
</dbReference>
<gene>
    <name evidence="15" type="ORF">ZIOFF_045389</name>
</gene>
<comment type="catalytic activity">
    <reaction evidence="9">
        <text>a long chain fatty alcohol + a fatty acyl-CoA = a long-chain alcohol wax ester + CoA</text>
        <dbReference type="Rhea" id="RHEA:38443"/>
        <dbReference type="ChEBI" id="CHEBI:17135"/>
        <dbReference type="ChEBI" id="CHEBI:57287"/>
        <dbReference type="ChEBI" id="CHEBI:77636"/>
        <dbReference type="ChEBI" id="CHEBI:235323"/>
        <dbReference type="EC" id="2.3.1.75"/>
    </reaction>
</comment>
<sequence>MEGEWKAETRRLSIKTGERRRFEGTGEEIEEEEQPMSPAARLFGQDGFNCYIVMVMGVGKPLDVGVIKSGLQNTLARHPRFCSIPVFEESSNKKPRWVAAEVSVEDHIVVPNLDPGSISRSPDRTVEDYVASLTSTPMDASRPLWELHILNFPVSNAAAVAVLRLHHSLGDGISLMSLLLACTRKASDPASLPDLPQRFARPSPSGSRTVGILTIFLLLRAFLILAWNTLVDVLLFIATALFFKDTPTPLVGSEGVENRPKRIVHRAVSLRDIKDIKNAMHCTINDVLVGVTSAGLSRYLNRRYCQTAHEDGKKVQFPSKIRLRSTLLVNIRPTPGIHALAELMEGRDGGTKWGNLLGYLILPIPIGNYIDPLDYIRKGKAIADRKKNSLEAIFTYKSADLIVKLFGIKAAAFLCHRVLQHTTFSLSNMMGPIEEIAFFDHPLVFLAPTVYGHPQASASSLI</sequence>
<keyword evidence="12" id="KW-1133">Transmembrane helix</keyword>
<dbReference type="GO" id="GO:0005789">
    <property type="term" value="C:endoplasmic reticulum membrane"/>
    <property type="evidence" value="ECO:0007669"/>
    <property type="project" value="UniProtKB-SubCell"/>
</dbReference>
<dbReference type="GO" id="GO:0047196">
    <property type="term" value="F:long-chain-alcohol O-fatty-acyltransferase activity"/>
    <property type="evidence" value="ECO:0007669"/>
    <property type="project" value="UniProtKB-EC"/>
</dbReference>
<evidence type="ECO:0000256" key="11">
    <source>
        <dbReference type="SAM" id="MobiDB-lite"/>
    </source>
</evidence>